<dbReference type="Gene3D" id="1.20.5.170">
    <property type="match status" value="1"/>
</dbReference>
<evidence type="ECO:0000256" key="7">
    <source>
        <dbReference type="ARBA" id="ARBA00023306"/>
    </source>
</evidence>
<evidence type="ECO:0000256" key="6">
    <source>
        <dbReference type="ARBA" id="ARBA00023242"/>
    </source>
</evidence>
<dbReference type="GO" id="GO:0000776">
    <property type="term" value="C:kinetochore"/>
    <property type="evidence" value="ECO:0000318"/>
    <property type="project" value="GO_Central"/>
</dbReference>
<dbReference type="eggNOG" id="KOG4593">
    <property type="taxonomic scope" value="Eukaryota"/>
</dbReference>
<dbReference type="PANTHER" id="PTHR23168">
    <property type="entry name" value="MITOTIC SPINDLE ASSEMBLY CHECKPOINT PROTEIN MAD1 MITOTIC ARREST DEFICIENT-LIKE PROTEIN 1"/>
    <property type="match status" value="1"/>
</dbReference>
<reference evidence="10 12" key="1">
    <citation type="journal article" date="2011" name="Science">
        <title>Comparative functional genomics of the fission yeasts.</title>
        <authorList>
            <person name="Rhind N."/>
            <person name="Chen Z."/>
            <person name="Yassour M."/>
            <person name="Thompson D.A."/>
            <person name="Haas B.J."/>
            <person name="Habib N."/>
            <person name="Wapinski I."/>
            <person name="Roy S."/>
            <person name="Lin M.F."/>
            <person name="Heiman D.I."/>
            <person name="Young S.K."/>
            <person name="Furuya K."/>
            <person name="Guo Y."/>
            <person name="Pidoux A."/>
            <person name="Chen H.M."/>
            <person name="Robbertse B."/>
            <person name="Goldberg J.M."/>
            <person name="Aoki K."/>
            <person name="Bayne E.H."/>
            <person name="Berlin A.M."/>
            <person name="Desjardins C.A."/>
            <person name="Dobbs E."/>
            <person name="Dukaj L."/>
            <person name="Fan L."/>
            <person name="FitzGerald M.G."/>
            <person name="French C."/>
            <person name="Gujja S."/>
            <person name="Hansen K."/>
            <person name="Keifenheim D."/>
            <person name="Levin J.Z."/>
            <person name="Mosher R.A."/>
            <person name="Mueller C.A."/>
            <person name="Pfiffner J."/>
            <person name="Priest M."/>
            <person name="Russ C."/>
            <person name="Smialowska A."/>
            <person name="Swoboda P."/>
            <person name="Sykes S.M."/>
            <person name="Vaughn M."/>
            <person name="Vengrova S."/>
            <person name="Yoder R."/>
            <person name="Zeng Q."/>
            <person name="Allshire R."/>
            <person name="Baulcombe D."/>
            <person name="Birren B.W."/>
            <person name="Brown W."/>
            <person name="Ekwall K."/>
            <person name="Kellis M."/>
            <person name="Leatherwood J."/>
            <person name="Levin H."/>
            <person name="Margalit H."/>
            <person name="Martienssen R."/>
            <person name="Nieduszynski C.A."/>
            <person name="Spatafora J.W."/>
            <person name="Friedman N."/>
            <person name="Dalgaard J.Z."/>
            <person name="Baumann P."/>
            <person name="Niki H."/>
            <person name="Regev A."/>
            <person name="Nusbaum C."/>
        </authorList>
    </citation>
    <scope>NUCLEOTIDE SEQUENCE [LARGE SCALE GENOMIC DNA]</scope>
    <source>
        <strain evidence="12">yFS275 / FY16936</strain>
    </source>
</reference>
<dbReference type="JaponicusDB" id="SJAG_04884">
    <property type="gene designation" value="mad1"/>
</dbReference>
<keyword evidence="5" id="KW-0498">Mitosis</keyword>
<dbReference type="Proteomes" id="UP000001744">
    <property type="component" value="Unassembled WGS sequence"/>
</dbReference>
<evidence type="ECO:0000256" key="8">
    <source>
        <dbReference type="SAM" id="Coils"/>
    </source>
</evidence>
<dbReference type="STRING" id="402676.B6K808"/>
<comment type="similarity">
    <text evidence="2">Belongs to the MAD1 family.</text>
</comment>
<dbReference type="OrthoDB" id="331602at2759"/>
<dbReference type="GO" id="GO:0005635">
    <property type="term" value="C:nuclear envelope"/>
    <property type="evidence" value="ECO:0000318"/>
    <property type="project" value="GO_Central"/>
</dbReference>
<dbReference type="PANTHER" id="PTHR23168:SF0">
    <property type="entry name" value="MITOTIC SPINDLE ASSEMBLY CHECKPOINT PROTEIN MAD1"/>
    <property type="match status" value="1"/>
</dbReference>
<dbReference type="RefSeq" id="XP_002175955.1">
    <property type="nucleotide sequence ID" value="XM_002175919.2"/>
</dbReference>
<evidence type="ECO:0000256" key="4">
    <source>
        <dbReference type="ARBA" id="ARBA00022618"/>
    </source>
</evidence>
<evidence type="ECO:0000313" key="12">
    <source>
        <dbReference type="Proteomes" id="UP000001744"/>
    </source>
</evidence>
<proteinExistence type="inferred from homology"/>
<feature type="coiled-coil region" evidence="8">
    <location>
        <begin position="105"/>
        <end position="258"/>
    </location>
</feature>
<evidence type="ECO:0000256" key="5">
    <source>
        <dbReference type="ARBA" id="ARBA00022776"/>
    </source>
</evidence>
<dbReference type="AlphaFoldDB" id="B6K808"/>
<evidence type="ECO:0000256" key="2">
    <source>
        <dbReference type="ARBA" id="ARBA00008029"/>
    </source>
</evidence>
<gene>
    <name evidence="11" type="primary">mad1</name>
    <name evidence="10" type="ORF">SJAG_04884</name>
</gene>
<feature type="region of interest" description="Disordered" evidence="9">
    <location>
        <begin position="1"/>
        <end position="44"/>
    </location>
</feature>
<name>B6K808_SCHJY</name>
<evidence type="ECO:0000256" key="9">
    <source>
        <dbReference type="SAM" id="MobiDB-lite"/>
    </source>
</evidence>
<feature type="compositionally biased region" description="Polar residues" evidence="9">
    <location>
        <begin position="32"/>
        <end position="41"/>
    </location>
</feature>
<keyword evidence="7" id="KW-0131">Cell cycle</keyword>
<dbReference type="GO" id="GO:0072686">
    <property type="term" value="C:mitotic spindle"/>
    <property type="evidence" value="ECO:0000318"/>
    <property type="project" value="GO_Central"/>
</dbReference>
<protein>
    <recommendedName>
        <fullName evidence="3">Spindle assembly checkpoint component MAD1</fullName>
    </recommendedName>
</protein>
<keyword evidence="12" id="KW-1185">Reference proteome</keyword>
<evidence type="ECO:0000256" key="3">
    <source>
        <dbReference type="ARBA" id="ARBA00022019"/>
    </source>
</evidence>
<dbReference type="Pfam" id="PF05557">
    <property type="entry name" value="MAD"/>
    <property type="match status" value="1"/>
</dbReference>
<feature type="coiled-coil region" evidence="8">
    <location>
        <begin position="286"/>
        <end position="525"/>
    </location>
</feature>
<evidence type="ECO:0000313" key="10">
    <source>
        <dbReference type="EMBL" id="EEB09662.1"/>
    </source>
</evidence>
<keyword evidence="8" id="KW-0175">Coiled coil</keyword>
<dbReference type="EMBL" id="KE651167">
    <property type="protein sequence ID" value="EEB09662.1"/>
    <property type="molecule type" value="Genomic_DNA"/>
</dbReference>
<organism evidence="10 12">
    <name type="scientific">Schizosaccharomyces japonicus (strain yFS275 / FY16936)</name>
    <name type="common">Fission yeast</name>
    <dbReference type="NCBI Taxonomy" id="402676"/>
    <lineage>
        <taxon>Eukaryota</taxon>
        <taxon>Fungi</taxon>
        <taxon>Dikarya</taxon>
        <taxon>Ascomycota</taxon>
        <taxon>Taphrinomycotina</taxon>
        <taxon>Schizosaccharomycetes</taxon>
        <taxon>Schizosaccharomycetales</taxon>
        <taxon>Schizosaccharomycetaceae</taxon>
        <taxon>Schizosaccharomyces</taxon>
    </lineage>
</organism>
<dbReference type="GO" id="GO:0051301">
    <property type="term" value="P:cell division"/>
    <property type="evidence" value="ECO:0007669"/>
    <property type="project" value="UniProtKB-KW"/>
</dbReference>
<keyword evidence="6" id="KW-0539">Nucleus</keyword>
<dbReference type="VEuPathDB" id="FungiDB:SJAG_04884"/>
<feature type="coiled-coil region" evidence="8">
    <location>
        <begin position="576"/>
        <end position="603"/>
    </location>
</feature>
<sequence>MSDSPPNPFAPKSHLPRFFSSATSKPKPLSNVRPSPTTSVVKSLAGTKQFAREKSESLIKSLRHELDSCKSALKEAELANEIKSSQMEARLQEQCSSEKLLREQIELLKKENSEVLTRLKVSEKQFADEKVLLQQKEASLQQELQQEKAQSSITITQLTQNVAAMEKKVISSEEQYTLLEKQLKLTNERKEELQTKYQVVVEECDKLRDTVTSLEEACNLQSVKAQDTESIKALQIQNEQLQTKLNSLEKLVDRQSATLSSNALEKHNFKLLEEEKKSLLTKLSVLDGFRDKVATLELKNNELEGKLRPYLELLGETKREPHDILHELSALEMENKSLREESNRLTETVAKLKTELAGANSVPELEEEITSLNETQRELAMQLRRLTLQKDLALREVHLLRENLKSYSEEESVLSPETYDKKKTERIDSLTKLIDDYKSTLENVSIKPEVMDVPVKRKRESLGLSRSNFSDSLKDKMKELFENLERTRFELKEKGEVEQFLRTEIANFERNMAELRQQNLKISELLNARVLQQRDNPTLCHERVKQSTLELLQKENANLRTMLTQGECDTVPLESLTLSEQRCKQLEIELKSREKRMQRLKEVFALKSSEIREAVYSLLGYKLEFMSNGCVRVTSMYAKEGDNSFQFDGESSTMQILGSSKSPEIQNLVKFWCEERKTIPGLLSALTLELIERNENTRS</sequence>
<keyword evidence="4" id="KW-0132">Cell division</keyword>
<evidence type="ECO:0000313" key="11">
    <source>
        <dbReference type="JaponicusDB" id="SJAG_04884"/>
    </source>
</evidence>
<dbReference type="GO" id="GO:0007094">
    <property type="term" value="P:mitotic spindle assembly checkpoint signaling"/>
    <property type="evidence" value="ECO:0000318"/>
    <property type="project" value="GO_Central"/>
</dbReference>
<dbReference type="GeneID" id="7050804"/>
<comment type="subcellular location">
    <subcellularLocation>
        <location evidence="1">Nucleus</location>
    </subcellularLocation>
</comment>
<dbReference type="InterPro" id="IPR008672">
    <property type="entry name" value="Mad1"/>
</dbReference>
<dbReference type="GO" id="GO:0051315">
    <property type="term" value="P:attachment of mitotic spindle microtubules to kinetochore"/>
    <property type="evidence" value="ECO:0000318"/>
    <property type="project" value="GO_Central"/>
</dbReference>
<evidence type="ECO:0000256" key="1">
    <source>
        <dbReference type="ARBA" id="ARBA00004123"/>
    </source>
</evidence>
<dbReference type="OMA" id="YKLDFMP"/>
<accession>B6K808</accession>
<dbReference type="Gene3D" id="3.30.457.60">
    <property type="match status" value="1"/>
</dbReference>
<dbReference type="HOGENOM" id="CLU_403932_0_0_1"/>